<gene>
    <name evidence="1" type="ORF">GCM10008905_12880</name>
</gene>
<dbReference type="InterPro" id="IPR032619">
    <property type="entry name" value="DUF4883"/>
</dbReference>
<protein>
    <submittedName>
        <fullName evidence="1">DUF4883 family protein</fullName>
    </submittedName>
</protein>
<keyword evidence="2" id="KW-1185">Reference proteome</keyword>
<reference evidence="1 2" key="1">
    <citation type="journal article" date="2019" name="Int. J. Syst. Evol. Microbiol.">
        <title>The Global Catalogue of Microorganisms (GCM) 10K type strain sequencing project: providing services to taxonomists for standard genome sequencing and annotation.</title>
        <authorList>
            <consortium name="The Broad Institute Genomics Platform"/>
            <consortium name="The Broad Institute Genome Sequencing Center for Infectious Disease"/>
            <person name="Wu L."/>
            <person name="Ma J."/>
        </authorList>
    </citation>
    <scope>NUCLEOTIDE SEQUENCE [LARGE SCALE GENOMIC DNA]</scope>
    <source>
        <strain evidence="1 2">JCM 1405</strain>
    </source>
</reference>
<evidence type="ECO:0000313" key="2">
    <source>
        <dbReference type="Proteomes" id="UP001500339"/>
    </source>
</evidence>
<sequence length="154" mass="18392">MKKNIPLFLVLIIALLLFTSCNYLLKKPKENNHYTQRLTLQLNSKDNFTCSIIDMNFYKEKDLLEDDFYIIDNFIKVLNEKSFVEKPATLGEKPIYKMMLNFNKEKYVINVYNSRYITLHPWDGKEEMDYIDMENIPTSYNLFYLCSYIFSGKA</sequence>
<dbReference type="RefSeq" id="WP_343767957.1">
    <property type="nucleotide sequence ID" value="NZ_BAAACF010000001.1"/>
</dbReference>
<dbReference type="Proteomes" id="UP001500339">
    <property type="component" value="Unassembled WGS sequence"/>
</dbReference>
<dbReference type="EMBL" id="BAAACF010000001">
    <property type="protein sequence ID" value="GAA0721925.1"/>
    <property type="molecule type" value="Genomic_DNA"/>
</dbReference>
<comment type="caution">
    <text evidence="1">The sequence shown here is derived from an EMBL/GenBank/DDBJ whole genome shotgun (WGS) entry which is preliminary data.</text>
</comment>
<evidence type="ECO:0000313" key="1">
    <source>
        <dbReference type="EMBL" id="GAA0721925.1"/>
    </source>
</evidence>
<dbReference type="Pfam" id="PF16224">
    <property type="entry name" value="DUF4883"/>
    <property type="match status" value="1"/>
</dbReference>
<organism evidence="1 2">
    <name type="scientific">Clostridium malenominatum</name>
    <dbReference type="NCBI Taxonomy" id="1539"/>
    <lineage>
        <taxon>Bacteria</taxon>
        <taxon>Bacillati</taxon>
        <taxon>Bacillota</taxon>
        <taxon>Clostridia</taxon>
        <taxon>Eubacteriales</taxon>
        <taxon>Clostridiaceae</taxon>
        <taxon>Clostridium</taxon>
    </lineage>
</organism>
<dbReference type="Gene3D" id="3.30.1490.410">
    <property type="entry name" value="Uncharacterised protein PF16224, DUF4883"/>
    <property type="match status" value="1"/>
</dbReference>
<accession>A0ABN1IV29</accession>
<dbReference type="PROSITE" id="PS51257">
    <property type="entry name" value="PROKAR_LIPOPROTEIN"/>
    <property type="match status" value="1"/>
</dbReference>
<dbReference type="CDD" id="cd15786">
    <property type="entry name" value="CPF_1278_like"/>
    <property type="match status" value="1"/>
</dbReference>
<name>A0ABN1IV29_9CLOT</name>
<proteinExistence type="predicted"/>